<feature type="transmembrane region" description="Helical" evidence="1">
    <location>
        <begin position="220"/>
        <end position="244"/>
    </location>
</feature>
<feature type="transmembrane region" description="Helical" evidence="1">
    <location>
        <begin position="166"/>
        <end position="199"/>
    </location>
</feature>
<feature type="transmembrane region" description="Helical" evidence="1">
    <location>
        <begin position="20"/>
        <end position="43"/>
    </location>
</feature>
<dbReference type="PATRIC" id="fig|1318628.3.peg.25"/>
<dbReference type="HOGENOM" id="CLU_030006_15_1_6"/>
<dbReference type="Pfam" id="PF10110">
    <property type="entry name" value="GPDPase_memb"/>
    <property type="match status" value="1"/>
</dbReference>
<evidence type="ECO:0000313" key="3">
    <source>
        <dbReference type="EMBL" id="EON94112.1"/>
    </source>
</evidence>
<feature type="transmembrane region" description="Helical" evidence="1">
    <location>
        <begin position="116"/>
        <end position="146"/>
    </location>
</feature>
<dbReference type="eggNOG" id="COG0584">
    <property type="taxonomic scope" value="Bacteria"/>
</dbReference>
<dbReference type="OrthoDB" id="9795622at2"/>
<dbReference type="GO" id="GO:0008081">
    <property type="term" value="F:phosphoric diester hydrolase activity"/>
    <property type="evidence" value="ECO:0007669"/>
    <property type="project" value="InterPro"/>
</dbReference>
<evidence type="ECO:0000256" key="1">
    <source>
        <dbReference type="SAM" id="Phobius"/>
    </source>
</evidence>
<dbReference type="InterPro" id="IPR030395">
    <property type="entry name" value="GP_PDE_dom"/>
</dbReference>
<sequence length="602" mass="66251">MKTLITSTLKILHTRRRALLTFHLFFSGLAMAAITPAITWALASLRPVTGRAAISTGGMIEYLTSPGGVVWVLVTLNLTVLVIMLQQAGMTLIAASPPYRHYQTAMGALWGTARRCVALIQLTVIQVFTHLLIALPFLAATGLAWAWLTSSYDPYLLREELPLELWWFAVCATVSMLGLITCNGALYLRWILVVPCLMLRSQRPVEALRESTRLTRGHKGHATGVLASGLTAVILLPILVTLAFDQIASLLLTILPDRTGILVPAIFLFIAGYILIGIAVTFFGTAAYGAFIVSLYYRATGRSPRMPEPSLSYTPPGNAGPKAWIAEALVVILALGQAWFVVDSLDQREQVTITAHRGSAFKAPENTLSAIEQAIRDGADYIEVDVQITADGVPVLWHDSDMSRIFGQRERISEVAFEDIRNRDAGSWFNTDFAGERIATLSQAVETVRGRAGLFVDLKPDRNTPNLTRAVVELLQSMNFVDGTVIAAADWTTLREVERLEPGLKTALLAQFVVGPLWEDNYDILGLRSNRATPAAVARAHRDDNELHVWTVNRRAAMSKFVDMGVDNIITDRPDVLSELLQERASLSNAELLATKLRNWLR</sequence>
<dbReference type="SUPFAM" id="SSF51695">
    <property type="entry name" value="PLC-like phosphodiesterases"/>
    <property type="match status" value="1"/>
</dbReference>
<dbReference type="Gene3D" id="3.20.20.190">
    <property type="entry name" value="Phosphatidylinositol (PI) phosphodiesterase"/>
    <property type="match status" value="1"/>
</dbReference>
<dbReference type="AlphaFoldDB" id="R8B695"/>
<feature type="transmembrane region" description="Helical" evidence="1">
    <location>
        <begin position="69"/>
        <end position="95"/>
    </location>
</feature>
<keyword evidence="1" id="KW-0472">Membrane</keyword>
<keyword evidence="1" id="KW-1133">Transmembrane helix</keyword>
<dbReference type="PROSITE" id="PS51704">
    <property type="entry name" value="GP_PDE"/>
    <property type="match status" value="1"/>
</dbReference>
<proteinExistence type="predicted"/>
<dbReference type="RefSeq" id="WP_012136009.1">
    <property type="nucleotide sequence ID" value="NZ_KE007306.1"/>
</dbReference>
<protein>
    <submittedName>
        <fullName evidence="3">Glycerophosphoryl diester phosphodiesterase</fullName>
    </submittedName>
</protein>
<dbReference type="GO" id="GO:0006629">
    <property type="term" value="P:lipid metabolic process"/>
    <property type="evidence" value="ECO:0007669"/>
    <property type="project" value="InterPro"/>
</dbReference>
<feature type="domain" description="GP-PDE" evidence="2">
    <location>
        <begin position="351"/>
        <end position="581"/>
    </location>
</feature>
<feature type="transmembrane region" description="Helical" evidence="1">
    <location>
        <begin position="264"/>
        <end position="297"/>
    </location>
</feature>
<dbReference type="EMBL" id="ASAD01000001">
    <property type="protein sequence ID" value="EON94112.1"/>
    <property type="molecule type" value="Genomic_DNA"/>
</dbReference>
<accession>R8B695</accession>
<evidence type="ECO:0000259" key="2">
    <source>
        <dbReference type="PROSITE" id="PS51704"/>
    </source>
</evidence>
<comment type="caution">
    <text evidence="3">The sequence shown here is derived from an EMBL/GenBank/DDBJ whole genome shotgun (WGS) entry which is preliminary data.</text>
</comment>
<keyword evidence="1" id="KW-0812">Transmembrane</keyword>
<dbReference type="STRING" id="1318628.MARLIPOL_00115"/>
<dbReference type="InterPro" id="IPR017946">
    <property type="entry name" value="PLC-like_Pdiesterase_TIM-brl"/>
</dbReference>
<evidence type="ECO:0000313" key="4">
    <source>
        <dbReference type="Proteomes" id="UP000016540"/>
    </source>
</evidence>
<dbReference type="Pfam" id="PF03009">
    <property type="entry name" value="GDPD"/>
    <property type="match status" value="1"/>
</dbReference>
<dbReference type="PANTHER" id="PTHR46211">
    <property type="entry name" value="GLYCEROPHOSPHORYL DIESTER PHOSPHODIESTERASE"/>
    <property type="match status" value="1"/>
</dbReference>
<name>R8B695_9GAMM</name>
<keyword evidence="4" id="KW-1185">Reference proteome</keyword>
<dbReference type="PANTHER" id="PTHR46211:SF1">
    <property type="entry name" value="GLYCEROPHOSPHODIESTER PHOSPHODIESTERASE, CYTOPLASMIC"/>
    <property type="match status" value="1"/>
</dbReference>
<dbReference type="Proteomes" id="UP000016540">
    <property type="component" value="Unassembled WGS sequence"/>
</dbReference>
<reference evidence="3 4" key="1">
    <citation type="journal article" date="2013" name="Genome Announc.">
        <title>Draft Genome Sequence of the Moderately Halophilic Bacterium Marinobacter lipolyticus Strain SM19.</title>
        <authorList>
            <person name="Papke R.T."/>
            <person name="de la Haba R.R."/>
            <person name="Infante-Dominguez C."/>
            <person name="Perez D."/>
            <person name="Sanchez-Porro C."/>
            <person name="Lapierre P."/>
            <person name="Ventosa A."/>
        </authorList>
    </citation>
    <scope>NUCLEOTIDE SEQUENCE [LARGE SCALE GENOMIC DNA]</scope>
    <source>
        <strain evidence="3 4">SM19</strain>
    </source>
</reference>
<dbReference type="InterPro" id="IPR018476">
    <property type="entry name" value="GlyceroP-diester-Pdiesterase_M"/>
</dbReference>
<organism evidence="3 4">
    <name type="scientific">Marinobacter lipolyticus SM19</name>
    <dbReference type="NCBI Taxonomy" id="1318628"/>
    <lineage>
        <taxon>Bacteria</taxon>
        <taxon>Pseudomonadati</taxon>
        <taxon>Pseudomonadota</taxon>
        <taxon>Gammaproteobacteria</taxon>
        <taxon>Pseudomonadales</taxon>
        <taxon>Marinobacteraceae</taxon>
        <taxon>Marinobacter</taxon>
    </lineage>
</organism>
<gene>
    <name evidence="3" type="ORF">MARLIPOL_00115</name>
</gene>